<evidence type="ECO:0000313" key="2">
    <source>
        <dbReference type="EMBL" id="RNI23910.1"/>
    </source>
</evidence>
<evidence type="ECO:0000313" key="3">
    <source>
        <dbReference type="Proteomes" id="UP000271678"/>
    </source>
</evidence>
<sequence>MPRTSPARPRIQLTRSQQIAALVAVVLIAYLASQWWHGRQPSGPARPAMTTGTVVKLGPAKDGVAELTVRYRVGSDIREVTKPVDLAAFDAQGKVAWVCYRPGDAGNAAIRLPEDELCGQR</sequence>
<protein>
    <recommendedName>
        <fullName evidence="4">DUF3592 domain-containing protein</fullName>
    </recommendedName>
</protein>
<dbReference type="OrthoDB" id="5149386at2"/>
<keyword evidence="1" id="KW-0812">Transmembrane</keyword>
<feature type="transmembrane region" description="Helical" evidence="1">
    <location>
        <begin position="20"/>
        <end position="37"/>
    </location>
</feature>
<accession>A0A3M9MEB6</accession>
<dbReference type="RefSeq" id="WP_123270649.1">
    <property type="nucleotide sequence ID" value="NZ_RJJQ01000004.1"/>
</dbReference>
<reference evidence="2 3" key="1">
    <citation type="submission" date="2018-11" db="EMBL/GenBank/DDBJ databases">
        <title>Draft genome of Simplicispira Flexivirga sp. BO-16.</title>
        <authorList>
            <person name="Im W.T."/>
        </authorList>
    </citation>
    <scope>NUCLEOTIDE SEQUENCE [LARGE SCALE GENOMIC DNA]</scope>
    <source>
        <strain evidence="2 3">BO-16</strain>
    </source>
</reference>
<name>A0A3M9MEB6_9MICO</name>
<proteinExistence type="predicted"/>
<comment type="caution">
    <text evidence="2">The sequence shown here is derived from an EMBL/GenBank/DDBJ whole genome shotgun (WGS) entry which is preliminary data.</text>
</comment>
<dbReference type="AlphaFoldDB" id="A0A3M9MEB6"/>
<evidence type="ECO:0008006" key="4">
    <source>
        <dbReference type="Google" id="ProtNLM"/>
    </source>
</evidence>
<dbReference type="EMBL" id="RJJQ01000004">
    <property type="protein sequence ID" value="RNI23910.1"/>
    <property type="molecule type" value="Genomic_DNA"/>
</dbReference>
<keyword evidence="1" id="KW-1133">Transmembrane helix</keyword>
<organism evidence="2 3">
    <name type="scientific">Flexivirga caeni</name>
    <dbReference type="NCBI Taxonomy" id="2294115"/>
    <lineage>
        <taxon>Bacteria</taxon>
        <taxon>Bacillati</taxon>
        <taxon>Actinomycetota</taxon>
        <taxon>Actinomycetes</taxon>
        <taxon>Micrococcales</taxon>
        <taxon>Dermacoccaceae</taxon>
        <taxon>Flexivirga</taxon>
    </lineage>
</organism>
<dbReference type="Proteomes" id="UP000271678">
    <property type="component" value="Unassembled WGS sequence"/>
</dbReference>
<keyword evidence="3" id="KW-1185">Reference proteome</keyword>
<gene>
    <name evidence="2" type="ORF">EFY87_06490</name>
</gene>
<keyword evidence="1" id="KW-0472">Membrane</keyword>
<evidence type="ECO:0000256" key="1">
    <source>
        <dbReference type="SAM" id="Phobius"/>
    </source>
</evidence>